<dbReference type="Pfam" id="PF08340">
    <property type="entry name" value="YicC-like_C"/>
    <property type="match status" value="1"/>
</dbReference>
<evidence type="ECO:0000256" key="1">
    <source>
        <dbReference type="ARBA" id="ARBA00001968"/>
    </source>
</evidence>
<name>A0A3B0Z5M1_9ZZZZ</name>
<keyword evidence="4" id="KW-0378">Hydrolase</keyword>
<dbReference type="EMBL" id="UOFL01000111">
    <property type="protein sequence ID" value="VAW76624.1"/>
    <property type="molecule type" value="Genomic_DNA"/>
</dbReference>
<dbReference type="PANTHER" id="PTHR30636:SF3">
    <property type="entry name" value="UPF0701 PROTEIN YICC"/>
    <property type="match status" value="1"/>
</dbReference>
<dbReference type="PANTHER" id="PTHR30636">
    <property type="entry name" value="UPF0701 PROTEIN YICC"/>
    <property type="match status" value="1"/>
</dbReference>
<feature type="domain" description="Endoribonuclease YicC-like N-terminal" evidence="6">
    <location>
        <begin position="2"/>
        <end position="154"/>
    </location>
</feature>
<sequence length="288" mass="33400">MIKSMTAYARCQTPVEGGEISLELRSLNTRFLEQNLKMPEEWRPLEIDIRARIAHYLKRGKLEVYLRFQRDSMTGQQLELNEVLVQQLFSLSDKIQQTGKEVAPLRMVDILRWQGVVAERERNLAEHNDVVMALFDTALTELVESRCREGEKLKVLILERCNTIATLVEKVRESSPAIRDNIHARLVQRLTEVEIKGDPYRLEQELVLQLHKLDVDEELDRMQCHLKEVTDVMERDEAIGRRLDFLMQELNREANTLGSKAANIDLSGAAVDIKVLIEQMREQVQNIE</sequence>
<reference evidence="8" key="1">
    <citation type="submission" date="2018-06" db="EMBL/GenBank/DDBJ databases">
        <authorList>
            <person name="Zhirakovskaya E."/>
        </authorList>
    </citation>
    <scope>NUCLEOTIDE SEQUENCE</scope>
</reference>
<accession>A0A3B0Z5M1</accession>
<evidence type="ECO:0000256" key="5">
    <source>
        <dbReference type="ARBA" id="ARBA00035648"/>
    </source>
</evidence>
<protein>
    <submittedName>
        <fullName evidence="8">Protein YicC</fullName>
    </submittedName>
</protein>
<evidence type="ECO:0000256" key="4">
    <source>
        <dbReference type="ARBA" id="ARBA00022801"/>
    </source>
</evidence>
<evidence type="ECO:0000259" key="6">
    <source>
        <dbReference type="Pfam" id="PF03755"/>
    </source>
</evidence>
<dbReference type="GO" id="GO:0016787">
    <property type="term" value="F:hydrolase activity"/>
    <property type="evidence" value="ECO:0007669"/>
    <property type="project" value="UniProtKB-KW"/>
</dbReference>
<proteinExistence type="inferred from homology"/>
<dbReference type="InterPro" id="IPR005229">
    <property type="entry name" value="YicC/YloC-like"/>
</dbReference>
<organism evidence="8">
    <name type="scientific">hydrothermal vent metagenome</name>
    <dbReference type="NCBI Taxonomy" id="652676"/>
    <lineage>
        <taxon>unclassified sequences</taxon>
        <taxon>metagenomes</taxon>
        <taxon>ecological metagenomes</taxon>
    </lineage>
</organism>
<keyword evidence="3" id="KW-0255">Endonuclease</keyword>
<dbReference type="InterPro" id="IPR013527">
    <property type="entry name" value="YicC-like_N"/>
</dbReference>
<keyword evidence="2" id="KW-0540">Nuclease</keyword>
<evidence type="ECO:0000256" key="2">
    <source>
        <dbReference type="ARBA" id="ARBA00022722"/>
    </source>
</evidence>
<evidence type="ECO:0000259" key="7">
    <source>
        <dbReference type="Pfam" id="PF08340"/>
    </source>
</evidence>
<gene>
    <name evidence="8" type="ORF">MNBD_GAMMA12-1378</name>
</gene>
<dbReference type="NCBIfam" id="TIGR00255">
    <property type="entry name" value="YicC/YloC family endoribonuclease"/>
    <property type="match status" value="1"/>
</dbReference>
<dbReference type="GO" id="GO:0004521">
    <property type="term" value="F:RNA endonuclease activity"/>
    <property type="evidence" value="ECO:0007669"/>
    <property type="project" value="InterPro"/>
</dbReference>
<feature type="domain" description="Endoribonuclease YicC-like C-terminal" evidence="7">
    <location>
        <begin position="172"/>
        <end position="288"/>
    </location>
</feature>
<evidence type="ECO:0000256" key="3">
    <source>
        <dbReference type="ARBA" id="ARBA00022759"/>
    </source>
</evidence>
<dbReference type="InterPro" id="IPR013551">
    <property type="entry name" value="YicC-like_C"/>
</dbReference>
<comment type="similarity">
    <text evidence="5">Belongs to the YicC/YloC family.</text>
</comment>
<dbReference type="Pfam" id="PF03755">
    <property type="entry name" value="YicC-like_N"/>
    <property type="match status" value="1"/>
</dbReference>
<evidence type="ECO:0000313" key="8">
    <source>
        <dbReference type="EMBL" id="VAW76624.1"/>
    </source>
</evidence>
<comment type="cofactor">
    <cofactor evidence="1">
        <name>a divalent metal cation</name>
        <dbReference type="ChEBI" id="CHEBI:60240"/>
    </cofactor>
</comment>
<dbReference type="AlphaFoldDB" id="A0A3B0Z5M1"/>